<evidence type="ECO:0000313" key="2">
    <source>
        <dbReference type="Proteomes" id="UP000192527"/>
    </source>
</evidence>
<protein>
    <submittedName>
        <fullName evidence="1">Uncharacterized protein</fullName>
    </submittedName>
</protein>
<gene>
    <name evidence="1" type="ORF">HM131_04740</name>
</gene>
<organism evidence="1 2">
    <name type="scientific">Halobacillus mangrovi</name>
    <dbReference type="NCBI Taxonomy" id="402384"/>
    <lineage>
        <taxon>Bacteria</taxon>
        <taxon>Bacillati</taxon>
        <taxon>Bacillota</taxon>
        <taxon>Bacilli</taxon>
        <taxon>Bacillales</taxon>
        <taxon>Bacillaceae</taxon>
        <taxon>Halobacillus</taxon>
    </lineage>
</organism>
<dbReference type="KEGG" id="hmn:HM131_04740"/>
<dbReference type="RefSeq" id="WP_085028466.1">
    <property type="nucleotide sequence ID" value="NZ_CP020772.1"/>
</dbReference>
<reference evidence="1 2" key="1">
    <citation type="submission" date="2017-04" db="EMBL/GenBank/DDBJ databases">
        <title>The whole genome sequencing and assembly of Halobacillus mangrovi strain.</title>
        <authorList>
            <person name="Lee S.-J."/>
            <person name="Park M.-K."/>
            <person name="Kim J.-Y."/>
            <person name="Lee Y.-J."/>
            <person name="Yi H."/>
            <person name="Bahn Y.-S."/>
            <person name="Kim J.F."/>
            <person name="Lee D.-W."/>
        </authorList>
    </citation>
    <scope>NUCLEOTIDE SEQUENCE [LARGE SCALE GENOMIC DNA]</scope>
    <source>
        <strain evidence="1 2">KTB 131</strain>
    </source>
</reference>
<dbReference type="Proteomes" id="UP000192527">
    <property type="component" value="Chromosome"/>
</dbReference>
<sequence>MKGKQIFTREAAKPNLFIQECPSYLNNKFVLCDISVLVDQYSHIYLKDGWKVLSSEGKVFAQTKGNVRIENPMAAVRGDESPLSFMQAAVCFHQFNLFSTEHTNVNTSAIVDDERIRLLDLFGYWSFGHMKRSLNPVFFYDSLHHPVIIFFTYHRDSADIVEKHVHRFDHVGYALNFHQKVWASKEKQKRSSIFDVWTES</sequence>
<accession>A0A1W5ZSB2</accession>
<dbReference type="AlphaFoldDB" id="A0A1W5ZSB2"/>
<proteinExistence type="predicted"/>
<keyword evidence="2" id="KW-1185">Reference proteome</keyword>
<dbReference type="EMBL" id="CP020772">
    <property type="protein sequence ID" value="ARI76184.1"/>
    <property type="molecule type" value="Genomic_DNA"/>
</dbReference>
<name>A0A1W5ZSB2_9BACI</name>
<evidence type="ECO:0000313" key="1">
    <source>
        <dbReference type="EMBL" id="ARI76184.1"/>
    </source>
</evidence>
<dbReference type="OrthoDB" id="2815576at2"/>
<dbReference type="STRING" id="402384.HM131_04740"/>